<dbReference type="AlphaFoldDB" id="A0A0N1IK67"/>
<protein>
    <submittedName>
        <fullName evidence="1">Uncharacterized protein</fullName>
    </submittedName>
</protein>
<dbReference type="OrthoDB" id="257001at2759"/>
<evidence type="ECO:0000313" key="1">
    <source>
        <dbReference type="EMBL" id="KPI85913.1"/>
    </source>
</evidence>
<dbReference type="Proteomes" id="UP000038009">
    <property type="component" value="Unassembled WGS sequence"/>
</dbReference>
<dbReference type="VEuPathDB" id="TriTrypDB:Lsey_0159_0230"/>
<evidence type="ECO:0000313" key="2">
    <source>
        <dbReference type="Proteomes" id="UP000038009"/>
    </source>
</evidence>
<dbReference type="OMA" id="CVCPGCQ"/>
<comment type="caution">
    <text evidence="1">The sequence shown here is derived from an EMBL/GenBank/DDBJ whole genome shotgun (WGS) entry which is preliminary data.</text>
</comment>
<reference evidence="1 2" key="1">
    <citation type="journal article" date="2015" name="PLoS Pathog.">
        <title>Leptomonas seymouri: Adaptations to the Dixenous Life Cycle Analyzed by Genome Sequencing, Transcriptome Profiling and Co-infection with Leishmania donovani.</title>
        <authorList>
            <person name="Kraeva N."/>
            <person name="Butenko A."/>
            <person name="Hlavacova J."/>
            <person name="Kostygov A."/>
            <person name="Myskova J."/>
            <person name="Grybchuk D."/>
            <person name="Lestinova T."/>
            <person name="Votypka J."/>
            <person name="Volf P."/>
            <person name="Opperdoes F."/>
            <person name="Flegontov P."/>
            <person name="Lukes J."/>
            <person name="Yurchenko V."/>
        </authorList>
    </citation>
    <scope>NUCLEOTIDE SEQUENCE [LARGE SCALE GENOMIC DNA]</scope>
    <source>
        <strain evidence="1 2">ATCC 30220</strain>
    </source>
</reference>
<proteinExistence type="predicted"/>
<keyword evidence="2" id="KW-1185">Reference proteome</keyword>
<gene>
    <name evidence="1" type="ORF">ABL78_5045</name>
</gene>
<name>A0A0N1IK67_LEPSE</name>
<accession>A0A0N1IK67</accession>
<sequence>MSDYLSQHQVQRDYYKESKRASIVPMDCPYCKRRGRFAANAYELAKRIPTIMAEGIALCHVCREIVMRKTDVTSQARAWYCGYCEVCICPTCQKPCHGSP</sequence>
<dbReference type="EMBL" id="LJSK01000159">
    <property type="protein sequence ID" value="KPI85913.1"/>
    <property type="molecule type" value="Genomic_DNA"/>
</dbReference>
<organism evidence="1 2">
    <name type="scientific">Leptomonas seymouri</name>
    <dbReference type="NCBI Taxonomy" id="5684"/>
    <lineage>
        <taxon>Eukaryota</taxon>
        <taxon>Discoba</taxon>
        <taxon>Euglenozoa</taxon>
        <taxon>Kinetoplastea</taxon>
        <taxon>Metakinetoplastina</taxon>
        <taxon>Trypanosomatida</taxon>
        <taxon>Trypanosomatidae</taxon>
        <taxon>Leishmaniinae</taxon>
        <taxon>Leptomonas</taxon>
    </lineage>
</organism>